<dbReference type="InterPro" id="IPR043504">
    <property type="entry name" value="Peptidase_S1_PA_chymotrypsin"/>
</dbReference>
<dbReference type="InterPro" id="IPR001314">
    <property type="entry name" value="Peptidase_S1A"/>
</dbReference>
<organism evidence="1">
    <name type="scientific">Cyprideis torosa</name>
    <dbReference type="NCBI Taxonomy" id="163714"/>
    <lineage>
        <taxon>Eukaryota</taxon>
        <taxon>Metazoa</taxon>
        <taxon>Ecdysozoa</taxon>
        <taxon>Arthropoda</taxon>
        <taxon>Crustacea</taxon>
        <taxon>Oligostraca</taxon>
        <taxon>Ostracoda</taxon>
        <taxon>Podocopa</taxon>
        <taxon>Podocopida</taxon>
        <taxon>Cytherocopina</taxon>
        <taxon>Cytheroidea</taxon>
        <taxon>Cytherideidae</taxon>
        <taxon>Cyprideis</taxon>
    </lineage>
</organism>
<dbReference type="PRINTS" id="PR00722">
    <property type="entry name" value="CHYMOTRYPSIN"/>
</dbReference>
<dbReference type="PROSITE" id="PS00134">
    <property type="entry name" value="TRYPSIN_HIS"/>
    <property type="match status" value="1"/>
</dbReference>
<dbReference type="AlphaFoldDB" id="A0A7R8ZQJ0"/>
<dbReference type="GO" id="GO:0004252">
    <property type="term" value="F:serine-type endopeptidase activity"/>
    <property type="evidence" value="ECO:0007669"/>
    <property type="project" value="InterPro"/>
</dbReference>
<dbReference type="CDD" id="cd00190">
    <property type="entry name" value="Tryp_SPc"/>
    <property type="match status" value="1"/>
</dbReference>
<dbReference type="PROSITE" id="PS50240">
    <property type="entry name" value="TRYPSIN_DOM"/>
    <property type="match status" value="1"/>
</dbReference>
<dbReference type="FunFam" id="2.40.10.10:FF:000068">
    <property type="entry name" value="transmembrane protease serine 2"/>
    <property type="match status" value="1"/>
</dbReference>
<dbReference type="EMBL" id="OB664989">
    <property type="protein sequence ID" value="CAD7232682.1"/>
    <property type="molecule type" value="Genomic_DNA"/>
</dbReference>
<dbReference type="InterPro" id="IPR033116">
    <property type="entry name" value="TRYPSIN_SER"/>
</dbReference>
<dbReference type="Gene3D" id="2.40.10.10">
    <property type="entry name" value="Trypsin-like serine proteases"/>
    <property type="match status" value="1"/>
</dbReference>
<dbReference type="InterPro" id="IPR009003">
    <property type="entry name" value="Peptidase_S1_PA"/>
</dbReference>
<evidence type="ECO:0000313" key="1">
    <source>
        <dbReference type="EMBL" id="CAD7232682.1"/>
    </source>
</evidence>
<dbReference type="SUPFAM" id="SSF50494">
    <property type="entry name" value="Trypsin-like serine proteases"/>
    <property type="match status" value="1"/>
</dbReference>
<dbReference type="InterPro" id="IPR018114">
    <property type="entry name" value="TRYPSIN_HIS"/>
</dbReference>
<dbReference type="GO" id="GO:0006508">
    <property type="term" value="P:proteolysis"/>
    <property type="evidence" value="ECO:0007669"/>
    <property type="project" value="InterPro"/>
</dbReference>
<sequence>MEVAIRGALLAPPDWTGEGVSWPLVLLDWGRGGLGGCPAGATARPAEDDDGPAREKNPGGAGIPAWRNLLRSFLSLSFCLRLSLNSSCVGGEVGLASLGGVVEELAPPPSLLRLRISLASLESDSESDSSDSGVSRAVGAREGFNSSTTSISAESAEASSGSFWSSVAGTDAPHSGPTFRITPVLGRPYPPLASLTELRIATRGSVGFAQEVEYYILRRSSMEWKLNQFPWQVSLQARREDGSYSHFCGGSLLTDKHVLTAAHCMVFEADEFRVVAGILNLSQSDTVGEIRSVAGIVVNNGYNPTTLVNDAAVVTLESPVDLSNPAIDTIKIGKEEPNADTRCDNSGWGLTSPNNDYLPDHLMWVALDYMTDSDCLVWWPTILNGDAHICFKDKSDGVGSPCNGDSGGPIVCPDPEMEGAVRQFGVVSFGNQGCSETNLLKYPAVFAQVSNYQLRCFVHINCEQCLDDINC</sequence>
<dbReference type="OrthoDB" id="6755574at2759"/>
<accession>A0A7R8ZQJ0</accession>
<dbReference type="PANTHER" id="PTHR24250:SF50">
    <property type="entry name" value="PEPTIDASE S1 DOMAIN-CONTAINING PROTEIN"/>
    <property type="match status" value="1"/>
</dbReference>
<proteinExistence type="predicted"/>
<dbReference type="SMART" id="SM00020">
    <property type="entry name" value="Tryp_SPc"/>
    <property type="match status" value="1"/>
</dbReference>
<dbReference type="InterPro" id="IPR001254">
    <property type="entry name" value="Trypsin_dom"/>
</dbReference>
<dbReference type="Pfam" id="PF00089">
    <property type="entry name" value="Trypsin"/>
    <property type="match status" value="1"/>
</dbReference>
<dbReference type="PANTHER" id="PTHR24250">
    <property type="entry name" value="CHYMOTRYPSIN-RELATED"/>
    <property type="match status" value="1"/>
</dbReference>
<dbReference type="PROSITE" id="PS00135">
    <property type="entry name" value="TRYPSIN_SER"/>
    <property type="match status" value="1"/>
</dbReference>
<protein>
    <submittedName>
        <fullName evidence="1">Uncharacterized protein</fullName>
    </submittedName>
</protein>
<reference evidence="1" key="1">
    <citation type="submission" date="2020-11" db="EMBL/GenBank/DDBJ databases">
        <authorList>
            <person name="Tran Van P."/>
        </authorList>
    </citation>
    <scope>NUCLEOTIDE SEQUENCE</scope>
</reference>
<gene>
    <name evidence="1" type="ORF">CTOB1V02_LOCUS10513</name>
</gene>
<name>A0A7R8ZQJ0_9CRUS</name>